<comment type="caution">
    <text evidence="5">The sequence shown here is derived from an EMBL/GenBank/DDBJ whole genome shotgun (WGS) entry which is preliminary data.</text>
</comment>
<reference evidence="5 6" key="1">
    <citation type="submission" date="2019-09" db="EMBL/GenBank/DDBJ databases">
        <title>Bird 10,000 Genomes (B10K) Project - Family phase.</title>
        <authorList>
            <person name="Zhang G."/>
        </authorList>
    </citation>
    <scope>NUCLEOTIDE SEQUENCE [LARGE SCALE GENOMIC DNA]</scope>
    <source>
        <strain evidence="5">B10K-DU-011-36</strain>
        <tissue evidence="5">Muscle</tissue>
    </source>
</reference>
<keyword evidence="4" id="KW-0963">Cytoplasm</keyword>
<dbReference type="EMBL" id="VXAL01006422">
    <property type="protein sequence ID" value="NXK48123.1"/>
    <property type="molecule type" value="Genomic_DNA"/>
</dbReference>
<sequence>KLCEEILNILEKDTKTSCQVACLETLRILSRDKTVLVPVTTKRNMQILMRLAKLDTMEDPLEKVSEFPVIVEALKCLCNIIFNSAVAQKLSLELNLAAMLCNLLKKCKDQQLAGDIKCFDLRLLFLLSLLHTDIRSQLRQELQGVQVLTQALESSLNVRWTEEYKAAEDHDRPPLSLQETDCAIEALKALFNVTLDSWNVHSKNESHQFRYMAAILRHCLLTTGPTEDKTEELH</sequence>
<dbReference type="AlphaFoldDB" id="A0A7L0JXI4"/>
<dbReference type="Gene3D" id="1.25.10.10">
    <property type="entry name" value="Leucine-rich Repeat Variant"/>
    <property type="match status" value="1"/>
</dbReference>
<evidence type="ECO:0000313" key="6">
    <source>
        <dbReference type="Proteomes" id="UP000537522"/>
    </source>
</evidence>
<dbReference type="Proteomes" id="UP000537522">
    <property type="component" value="Unassembled WGS sequence"/>
</dbReference>
<evidence type="ECO:0000256" key="4">
    <source>
        <dbReference type="RuleBase" id="RU369048"/>
    </source>
</evidence>
<dbReference type="GO" id="GO:0005737">
    <property type="term" value="C:cytoplasm"/>
    <property type="evidence" value="ECO:0007669"/>
    <property type="project" value="UniProtKB-SubCell"/>
</dbReference>
<keyword evidence="2 4" id="KW-0344">Guanine-nucleotide releasing factor</keyword>
<accession>A0A7L0JXI4</accession>
<dbReference type="GO" id="GO:0001965">
    <property type="term" value="F:G-protein alpha-subunit binding"/>
    <property type="evidence" value="ECO:0007669"/>
    <property type="project" value="UniProtKB-UniRule"/>
</dbReference>
<dbReference type="PANTHER" id="PTHR12425:SF2">
    <property type="entry name" value="SYNEMBRYN-B"/>
    <property type="match status" value="1"/>
</dbReference>
<comment type="subcellular location">
    <subcellularLocation>
        <location evidence="4">Cytoplasm</location>
    </subcellularLocation>
</comment>
<evidence type="ECO:0000313" key="5">
    <source>
        <dbReference type="EMBL" id="NXK48123.1"/>
    </source>
</evidence>
<organism evidence="5 6">
    <name type="scientific">Chauna torquata</name>
    <name type="common">Southern screamer</name>
    <dbReference type="NCBI Taxonomy" id="30388"/>
    <lineage>
        <taxon>Eukaryota</taxon>
        <taxon>Metazoa</taxon>
        <taxon>Chordata</taxon>
        <taxon>Craniata</taxon>
        <taxon>Vertebrata</taxon>
        <taxon>Euteleostomi</taxon>
        <taxon>Archelosauria</taxon>
        <taxon>Archosauria</taxon>
        <taxon>Dinosauria</taxon>
        <taxon>Saurischia</taxon>
        <taxon>Theropoda</taxon>
        <taxon>Coelurosauria</taxon>
        <taxon>Aves</taxon>
        <taxon>Neognathae</taxon>
        <taxon>Galloanserae</taxon>
        <taxon>Anseriformes</taxon>
        <taxon>Anhimidae</taxon>
        <taxon>Chauna</taxon>
    </lineage>
</organism>
<feature type="non-terminal residue" evidence="5">
    <location>
        <position position="1"/>
    </location>
</feature>
<evidence type="ECO:0000256" key="2">
    <source>
        <dbReference type="ARBA" id="ARBA00022658"/>
    </source>
</evidence>
<dbReference type="PANTHER" id="PTHR12425">
    <property type="entry name" value="SYNEMBRYN"/>
    <property type="match status" value="1"/>
</dbReference>
<dbReference type="Pfam" id="PF10165">
    <property type="entry name" value="Ric8"/>
    <property type="match status" value="1"/>
</dbReference>
<feature type="non-terminal residue" evidence="5">
    <location>
        <position position="234"/>
    </location>
</feature>
<keyword evidence="6" id="KW-1185">Reference proteome</keyword>
<name>A0A7L0JXI4_CHATO</name>
<protein>
    <recommendedName>
        <fullName evidence="4">Synembryn</fullName>
    </recommendedName>
    <alternativeName>
        <fullName evidence="4">Protein Ric-8</fullName>
    </alternativeName>
</protein>
<comment type="similarity">
    <text evidence="1 4">Belongs to the synembryn family.</text>
</comment>
<dbReference type="SUPFAM" id="SSF48371">
    <property type="entry name" value="ARM repeat"/>
    <property type="match status" value="1"/>
</dbReference>
<evidence type="ECO:0000256" key="1">
    <source>
        <dbReference type="ARBA" id="ARBA00009049"/>
    </source>
</evidence>
<dbReference type="GO" id="GO:0005085">
    <property type="term" value="F:guanyl-nucleotide exchange factor activity"/>
    <property type="evidence" value="ECO:0007669"/>
    <property type="project" value="UniProtKB-UniRule"/>
</dbReference>
<comment type="function">
    <text evidence="4">Chaperone that specifically binds and folds nascent G alpha proteins prior to G protein heterotrimer formation. Also acts as a guanine nucleotide exchange factor (GEF) for G alpha proteins by stimulating exchange of bound GDP for free GTP.</text>
</comment>
<dbReference type="GO" id="GO:0005886">
    <property type="term" value="C:plasma membrane"/>
    <property type="evidence" value="ECO:0007669"/>
    <property type="project" value="TreeGrafter"/>
</dbReference>
<gene>
    <name evidence="5" type="primary">Ric8b</name>
    <name evidence="5" type="ORF">CHATOR_R03374</name>
</gene>
<proteinExistence type="inferred from homology"/>
<evidence type="ECO:0000256" key="3">
    <source>
        <dbReference type="ARBA" id="ARBA00023186"/>
    </source>
</evidence>
<dbReference type="InterPro" id="IPR016024">
    <property type="entry name" value="ARM-type_fold"/>
</dbReference>
<dbReference type="GO" id="GO:0007186">
    <property type="term" value="P:G protein-coupled receptor signaling pathway"/>
    <property type="evidence" value="ECO:0007669"/>
    <property type="project" value="TreeGrafter"/>
</dbReference>
<dbReference type="InterPro" id="IPR019318">
    <property type="entry name" value="Gua_nucleotide_exch_fac_Ric8"/>
</dbReference>
<dbReference type="InterPro" id="IPR011989">
    <property type="entry name" value="ARM-like"/>
</dbReference>
<keyword evidence="3" id="KW-0143">Chaperone</keyword>
<comment type="subunit">
    <text evidence="4">Interacts with some GDP-bound G alpha proteins. Does not interact with G-alpha proteins when they are in complex with subunits beta and gamma.</text>
</comment>